<protein>
    <submittedName>
        <fullName evidence="1">Uncharacterized protein</fullName>
    </submittedName>
</protein>
<sequence>MIFDVSLIAKFSLAIGCGLSMPFLIGNQLSSKIKEFSWNENITQKSPVLDCRNDNSHYQVYIGLEKNTENVSKIPTLKIVDVKAGETVNWTRQEWQLRIFGSGNVSLEQLDGRHMGNYEPEKVECSENKFEVKKWMFDSDNHWERDITKVQLKLSEQCNEKDGKKECEIKIAEDLGLGWKTNFNPKTIITAS</sequence>
<keyword evidence="2" id="KW-1185">Reference proteome</keyword>
<evidence type="ECO:0000313" key="2">
    <source>
        <dbReference type="Proteomes" id="UP000249762"/>
    </source>
</evidence>
<organism evidence="1 2">
    <name type="scientific">Mycoplasma wenyonii</name>
    <dbReference type="NCBI Taxonomy" id="65123"/>
    <lineage>
        <taxon>Bacteria</taxon>
        <taxon>Bacillati</taxon>
        <taxon>Mycoplasmatota</taxon>
        <taxon>Mollicutes</taxon>
        <taxon>Mycoplasmataceae</taxon>
        <taxon>Mycoplasma</taxon>
    </lineage>
</organism>
<name>A0A328PPC0_9MOLU</name>
<evidence type="ECO:0000313" key="1">
    <source>
        <dbReference type="EMBL" id="RAO94966.1"/>
    </source>
</evidence>
<proteinExistence type="predicted"/>
<dbReference type="AlphaFoldDB" id="A0A328PPC0"/>
<dbReference type="Proteomes" id="UP000249762">
    <property type="component" value="Unassembled WGS sequence"/>
</dbReference>
<gene>
    <name evidence="1" type="ORF">DNK47_02185</name>
</gene>
<comment type="caution">
    <text evidence="1">The sequence shown here is derived from an EMBL/GenBank/DDBJ whole genome shotgun (WGS) entry which is preliminary data.</text>
</comment>
<accession>A0A328PPC0</accession>
<dbReference type="EMBL" id="QKVO01000008">
    <property type="protein sequence ID" value="RAO94966.1"/>
    <property type="molecule type" value="Genomic_DNA"/>
</dbReference>
<dbReference type="RefSeq" id="WP_112665543.1">
    <property type="nucleotide sequence ID" value="NZ_QKVO01000008.1"/>
</dbReference>
<reference evidence="2" key="1">
    <citation type="submission" date="2018-06" db="EMBL/GenBank/DDBJ databases">
        <authorList>
            <person name="Martinez Ocampo F."/>
            <person name="Quiroz Castaneda R.E."/>
            <person name="Rojas Lopez X."/>
        </authorList>
    </citation>
    <scope>NUCLEOTIDE SEQUENCE [LARGE SCALE GENOMIC DNA]</scope>
    <source>
        <strain evidence="2">INIFAP02</strain>
    </source>
</reference>